<organism evidence="6">
    <name type="scientific">Euglena gracilis</name>
    <dbReference type="NCBI Taxonomy" id="3039"/>
    <lineage>
        <taxon>Eukaryota</taxon>
        <taxon>Discoba</taxon>
        <taxon>Euglenozoa</taxon>
        <taxon>Euglenida</taxon>
        <taxon>Spirocuta</taxon>
        <taxon>Euglenophyceae</taxon>
        <taxon>Euglenales</taxon>
        <taxon>Euglenaceae</taxon>
        <taxon>Euglena</taxon>
    </lineage>
</organism>
<dbReference type="Pfam" id="PF01246">
    <property type="entry name" value="Ribosomal_L24e"/>
    <property type="match status" value="1"/>
</dbReference>
<sequence length="157" mass="17861">MRKENCLFSGLPVHPGHGKRFVPTLVQSTRPVLTFVTAKTRKLYLRKKNPRVIRWTVTYRKLNKKTATVEEIRKRNKKSKKILRPIAGADLETIRQKKAQRDTIREASREAALKELEARKAKRVEAKTGGKDVKKAAPKSKPVAPKMPKTSVKKGGR</sequence>
<dbReference type="PANTHER" id="PTHR10792:SF1">
    <property type="entry name" value="RIBOSOMAL PROTEIN L24"/>
    <property type="match status" value="1"/>
</dbReference>
<dbReference type="SUPFAM" id="SSF57716">
    <property type="entry name" value="Glucocorticoid receptor-like (DNA-binding domain)"/>
    <property type="match status" value="1"/>
</dbReference>
<dbReference type="InterPro" id="IPR056366">
    <property type="entry name" value="Ribosomal_eL24"/>
</dbReference>
<evidence type="ECO:0000259" key="5">
    <source>
        <dbReference type="Pfam" id="PF01246"/>
    </source>
</evidence>
<feature type="domain" description="Large ribosomal subunit protein eL24-related N-terminal" evidence="5">
    <location>
        <begin position="1"/>
        <end position="69"/>
    </location>
</feature>
<dbReference type="Gene3D" id="2.30.170.20">
    <property type="entry name" value="Ribosomal protein L24e"/>
    <property type="match status" value="1"/>
</dbReference>
<dbReference type="InterPro" id="IPR038630">
    <property type="entry name" value="L24e/L24_sf"/>
</dbReference>
<feature type="compositionally biased region" description="Basic and acidic residues" evidence="4">
    <location>
        <begin position="119"/>
        <end position="135"/>
    </location>
</feature>
<reference evidence="6" key="1">
    <citation type="submission" date="2020-06" db="EMBL/GenBank/DDBJ databases">
        <title>Cryo-EM structure of the highly atypical cytoplasmic ribosome of Euglena gracilis.</title>
        <authorList>
            <person name="Matzov D."/>
            <person name="Taoka M."/>
            <person name="Nobe Y."/>
            <person name="Yamauchi Y."/>
            <person name="Halfon Y."/>
            <person name="Asis N."/>
            <person name="Zimermann E."/>
            <person name="Rozenberg H."/>
            <person name="Bashan A."/>
            <person name="Bushan S."/>
            <person name="Isobe T."/>
            <person name="Gray M.W."/>
            <person name="Yonath A."/>
            <person name="Shalev-Benami M."/>
        </authorList>
    </citation>
    <scope>NUCLEOTIDE SEQUENCE</scope>
    <source>
        <strain evidence="6">Z</strain>
    </source>
</reference>
<evidence type="ECO:0000256" key="3">
    <source>
        <dbReference type="ARBA" id="ARBA00023274"/>
    </source>
</evidence>
<name>A0A7L5NZX2_EUGGR</name>
<evidence type="ECO:0000313" key="6">
    <source>
        <dbReference type="EMBL" id="QLA09627.1"/>
    </source>
</evidence>
<feature type="compositionally biased region" description="Low complexity" evidence="4">
    <location>
        <begin position="139"/>
        <end position="149"/>
    </location>
</feature>
<protein>
    <submittedName>
        <fullName evidence="6">60S large subunit ribosomal protein eL24</fullName>
    </submittedName>
</protein>
<dbReference type="PANTHER" id="PTHR10792">
    <property type="entry name" value="60S RIBOSOMAL PROTEIN L24"/>
    <property type="match status" value="1"/>
</dbReference>
<dbReference type="GO" id="GO:0003735">
    <property type="term" value="F:structural constituent of ribosome"/>
    <property type="evidence" value="ECO:0007669"/>
    <property type="project" value="InterPro"/>
</dbReference>
<keyword evidence="2 6" id="KW-0689">Ribosomal protein</keyword>
<comment type="similarity">
    <text evidence="1">Belongs to the eukaryotic ribosomal protein eL24 family.</text>
</comment>
<evidence type="ECO:0000256" key="1">
    <source>
        <dbReference type="ARBA" id="ARBA00005647"/>
    </source>
</evidence>
<keyword evidence="3" id="KW-0687">Ribonucleoprotein</keyword>
<proteinExistence type="evidence at transcript level"/>
<dbReference type="Gene3D" id="6.10.250.1270">
    <property type="match status" value="1"/>
</dbReference>
<dbReference type="InterPro" id="IPR000988">
    <property type="entry name" value="Ribosomal_eL24-rel_N"/>
</dbReference>
<feature type="region of interest" description="Disordered" evidence="4">
    <location>
        <begin position="119"/>
        <end position="157"/>
    </location>
</feature>
<dbReference type="AlphaFoldDB" id="A0A7L5NZX2"/>
<dbReference type="EMBL" id="MT583896">
    <property type="protein sequence ID" value="QLA09627.1"/>
    <property type="molecule type" value="mRNA"/>
</dbReference>
<accession>A0A7L5NZX2</accession>
<evidence type="ECO:0000256" key="2">
    <source>
        <dbReference type="ARBA" id="ARBA00022980"/>
    </source>
</evidence>
<dbReference type="GO" id="GO:0022625">
    <property type="term" value="C:cytosolic large ribosomal subunit"/>
    <property type="evidence" value="ECO:0007669"/>
    <property type="project" value="TreeGrafter"/>
</dbReference>
<evidence type="ECO:0000256" key="4">
    <source>
        <dbReference type="SAM" id="MobiDB-lite"/>
    </source>
</evidence>
<dbReference type="GO" id="GO:0002181">
    <property type="term" value="P:cytoplasmic translation"/>
    <property type="evidence" value="ECO:0007669"/>
    <property type="project" value="TreeGrafter"/>
</dbReference>
<dbReference type="GO" id="GO:0003729">
    <property type="term" value="F:mRNA binding"/>
    <property type="evidence" value="ECO:0007669"/>
    <property type="project" value="TreeGrafter"/>
</dbReference>